<evidence type="ECO:0000256" key="5">
    <source>
        <dbReference type="ARBA" id="ARBA00022692"/>
    </source>
</evidence>
<evidence type="ECO:0000313" key="10">
    <source>
        <dbReference type="Proteomes" id="UP001625389"/>
    </source>
</evidence>
<accession>A0ABW8UHX5</accession>
<dbReference type="Proteomes" id="UP001625389">
    <property type="component" value="Unassembled WGS sequence"/>
</dbReference>
<protein>
    <recommendedName>
        <fullName evidence="11">Glycosyltransferase RgtA/B/C/D-like domain-containing protein</fullName>
    </recommendedName>
</protein>
<keyword evidence="4" id="KW-0808">Transferase</keyword>
<name>A0ABW8UHX5_9LACO</name>
<evidence type="ECO:0000256" key="2">
    <source>
        <dbReference type="ARBA" id="ARBA00022475"/>
    </source>
</evidence>
<comment type="caution">
    <text evidence="9">The sequence shown here is derived from an EMBL/GenBank/DDBJ whole genome shotgun (WGS) entry which is preliminary data.</text>
</comment>
<feature type="transmembrane region" description="Helical" evidence="8">
    <location>
        <begin position="186"/>
        <end position="205"/>
    </location>
</feature>
<keyword evidence="5 8" id="KW-0812">Transmembrane</keyword>
<organism evidence="9 10">
    <name type="scientific">Loigolactobacillus zhaoyuanensis</name>
    <dbReference type="NCBI Taxonomy" id="2486017"/>
    <lineage>
        <taxon>Bacteria</taxon>
        <taxon>Bacillati</taxon>
        <taxon>Bacillota</taxon>
        <taxon>Bacilli</taxon>
        <taxon>Lactobacillales</taxon>
        <taxon>Lactobacillaceae</taxon>
        <taxon>Loigolactobacillus</taxon>
    </lineage>
</organism>
<feature type="transmembrane region" description="Helical" evidence="8">
    <location>
        <begin position="89"/>
        <end position="109"/>
    </location>
</feature>
<keyword evidence="2" id="KW-1003">Cell membrane</keyword>
<dbReference type="InterPro" id="IPR050297">
    <property type="entry name" value="LipidA_mod_glycosyltrf_83"/>
</dbReference>
<comment type="subcellular location">
    <subcellularLocation>
        <location evidence="1">Cell membrane</location>
        <topology evidence="1">Multi-pass membrane protein</topology>
    </subcellularLocation>
</comment>
<evidence type="ECO:0000256" key="7">
    <source>
        <dbReference type="ARBA" id="ARBA00023136"/>
    </source>
</evidence>
<evidence type="ECO:0000256" key="3">
    <source>
        <dbReference type="ARBA" id="ARBA00022676"/>
    </source>
</evidence>
<feature type="transmembrane region" description="Helical" evidence="8">
    <location>
        <begin position="357"/>
        <end position="377"/>
    </location>
</feature>
<dbReference type="EMBL" id="JBGQPK010000035">
    <property type="protein sequence ID" value="MFL2029698.1"/>
    <property type="molecule type" value="Genomic_DNA"/>
</dbReference>
<feature type="transmembrane region" description="Helical" evidence="8">
    <location>
        <begin position="326"/>
        <end position="345"/>
    </location>
</feature>
<evidence type="ECO:0000256" key="8">
    <source>
        <dbReference type="SAM" id="Phobius"/>
    </source>
</evidence>
<keyword evidence="7 8" id="KW-0472">Membrane</keyword>
<evidence type="ECO:0000256" key="4">
    <source>
        <dbReference type="ARBA" id="ARBA00022679"/>
    </source>
</evidence>
<keyword evidence="6 8" id="KW-1133">Transmembrane helix</keyword>
<proteinExistence type="predicted"/>
<keyword evidence="3" id="KW-0328">Glycosyltransferase</keyword>
<feature type="transmembrane region" description="Helical" evidence="8">
    <location>
        <begin position="139"/>
        <end position="155"/>
    </location>
</feature>
<dbReference type="RefSeq" id="WP_407137506.1">
    <property type="nucleotide sequence ID" value="NZ_JBGQPK010000035.1"/>
</dbReference>
<sequence length="504" mass="57703">MFIDEANYANEVRSFASFGTDIHGLHFPVYLSSVWGQGQSVLYAIFSVPFVRIFGFSILIFRLPFVLLTFSLLVFLFALLYFKMKQRKLATFINIAIITTPWMFISSRWILDANVAPVIFLFGVLSIWLGLVSTASSHRYIYLVLGAVLLALTTYGYITAWMYLPILCVLYLIYFLRNKLLRTREYLLFTVTLVILVLPIIYFAYKVNLVHASSASKFLIFDIPPLPSNRVESLIDFNQSNLLLGMLKNFFNGITIYFKGTDGLAWNSVAPFGAIMPWTLLFVPIGVFAKNTAINDKVRQFKKLICLNIVAFIPLMFVVLPNYNHWNFLNINLSIMVGFGLYEVFSSIKNMGKFRILLPIITLLLFIWFVGQAYFGVGGKETFYESQQVSYTEVEKINTIMQGKEFNEKRLFINNLPRMFPYFRLVQQPINNHTYLSISGQKNNFGKNMGLVKRYGYLRDMSTVGKSKPGDVAIVAPDFIDSNWEKITDITIGGAPYLLVRKIV</sequence>
<reference evidence="9 10" key="1">
    <citation type="submission" date="2024-08" db="EMBL/GenBank/DDBJ databases">
        <authorList>
            <person name="Arias E."/>
        </authorList>
    </citation>
    <scope>NUCLEOTIDE SEQUENCE [LARGE SCALE GENOMIC DNA]</scope>
    <source>
        <strain evidence="9 10">FAM 25317</strain>
    </source>
</reference>
<feature type="transmembrane region" description="Helical" evidence="8">
    <location>
        <begin position="269"/>
        <end position="289"/>
    </location>
</feature>
<keyword evidence="10" id="KW-1185">Reference proteome</keyword>
<evidence type="ECO:0008006" key="11">
    <source>
        <dbReference type="Google" id="ProtNLM"/>
    </source>
</evidence>
<feature type="transmembrane region" description="Helical" evidence="8">
    <location>
        <begin position="161"/>
        <end position="177"/>
    </location>
</feature>
<dbReference type="PANTHER" id="PTHR33908">
    <property type="entry name" value="MANNOSYLTRANSFERASE YKCB-RELATED"/>
    <property type="match status" value="1"/>
</dbReference>
<feature type="transmembrane region" description="Helical" evidence="8">
    <location>
        <begin position="301"/>
        <end position="320"/>
    </location>
</feature>
<dbReference type="PANTHER" id="PTHR33908:SF11">
    <property type="entry name" value="MEMBRANE PROTEIN"/>
    <property type="match status" value="1"/>
</dbReference>
<evidence type="ECO:0000313" key="9">
    <source>
        <dbReference type="EMBL" id="MFL2029698.1"/>
    </source>
</evidence>
<gene>
    <name evidence="9" type="ORF">ACEN34_08720</name>
</gene>
<evidence type="ECO:0000256" key="6">
    <source>
        <dbReference type="ARBA" id="ARBA00022989"/>
    </source>
</evidence>
<feature type="transmembrane region" description="Helical" evidence="8">
    <location>
        <begin position="115"/>
        <end position="132"/>
    </location>
</feature>
<feature type="transmembrane region" description="Helical" evidence="8">
    <location>
        <begin position="65"/>
        <end position="82"/>
    </location>
</feature>
<evidence type="ECO:0000256" key="1">
    <source>
        <dbReference type="ARBA" id="ARBA00004651"/>
    </source>
</evidence>